<dbReference type="Proteomes" id="UP000678499">
    <property type="component" value="Unassembled WGS sequence"/>
</dbReference>
<keyword evidence="1" id="KW-0732">Signal</keyword>
<dbReference type="AlphaFoldDB" id="A0A7R9BQG1"/>
<gene>
    <name evidence="2" type="ORF">NMOB1V02_LOCUS7302</name>
</gene>
<reference evidence="2" key="1">
    <citation type="submission" date="2020-11" db="EMBL/GenBank/DDBJ databases">
        <authorList>
            <person name="Tran Van P."/>
        </authorList>
    </citation>
    <scope>NUCLEOTIDE SEQUENCE</scope>
</reference>
<evidence type="ECO:0000313" key="3">
    <source>
        <dbReference type="Proteomes" id="UP000678499"/>
    </source>
</evidence>
<organism evidence="2">
    <name type="scientific">Notodromas monacha</name>
    <dbReference type="NCBI Taxonomy" id="399045"/>
    <lineage>
        <taxon>Eukaryota</taxon>
        <taxon>Metazoa</taxon>
        <taxon>Ecdysozoa</taxon>
        <taxon>Arthropoda</taxon>
        <taxon>Crustacea</taxon>
        <taxon>Oligostraca</taxon>
        <taxon>Ostracoda</taxon>
        <taxon>Podocopa</taxon>
        <taxon>Podocopida</taxon>
        <taxon>Cypridocopina</taxon>
        <taxon>Cypridoidea</taxon>
        <taxon>Cyprididae</taxon>
        <taxon>Notodromas</taxon>
    </lineage>
</organism>
<evidence type="ECO:0000256" key="1">
    <source>
        <dbReference type="SAM" id="SignalP"/>
    </source>
</evidence>
<dbReference type="EMBL" id="CAJPEX010001719">
    <property type="protein sequence ID" value="CAG0919785.1"/>
    <property type="molecule type" value="Genomic_DNA"/>
</dbReference>
<proteinExistence type="predicted"/>
<sequence>MASETGSSLFAHVLLDLFDQVHAGQQPDSDLPRVQIAVDSAARRGRKYSSTVVEDNKNLVEQEA</sequence>
<dbReference type="EMBL" id="OA883756">
    <property type="protein sequence ID" value="CAD7279633.1"/>
    <property type="molecule type" value="Genomic_DNA"/>
</dbReference>
<evidence type="ECO:0000313" key="2">
    <source>
        <dbReference type="EMBL" id="CAD7279633.1"/>
    </source>
</evidence>
<feature type="signal peptide" evidence="1">
    <location>
        <begin position="1"/>
        <end position="23"/>
    </location>
</feature>
<feature type="chain" id="PRO_5036210149" evidence="1">
    <location>
        <begin position="24"/>
        <end position="64"/>
    </location>
</feature>
<accession>A0A7R9BQG1</accession>
<protein>
    <submittedName>
        <fullName evidence="2">Uncharacterized protein</fullName>
    </submittedName>
</protein>
<name>A0A7R9BQG1_9CRUS</name>
<keyword evidence="3" id="KW-1185">Reference proteome</keyword>